<sequence length="520" mass="60966">MRTCYYELLGVERSVTVEELKKAYRKKALEWHPDKNHHRIELATNQFSLIQQAYEVLSDPHEREWYVKLIKIHKFNIADRLSLLTAFRYDGHRDAILREDDDEETDVEVRQQKSSVQGTRAEELMKFFSVGCYRGFDNSTKGFYAVYQSIFAKLAEEESEAFAYGQGDDEDFHSFPSFGDINMSGDSIKNFYNSWLNFATRKSFIWFDKHRLSEAPDRRIKKIMEKENKKSRDSARREYNDTVRRDPRYKEYLSAMERRKEEQATSVKLRAAQDRAEYLAKLQEYREQEWTKVEDDDYQESEEEEDIPENEYVCVACNKSFKHEKQWINHEKSKKHIKNVEILKEEMLDDEDFISRDTKFTGEEDTRQDHNMFSTPKSNSGTDEPQLPTDDISSTTKNARRNKKLKKKQRNPNWGLDQDEEVHDDRDLVTPDDDTISEALDKVKISVRGGFESDEESGATPYFLNDDEDEISNQQESGANNQKCNTCSQVFSSRNQLFAHINTTGHALADSTNGGKRARK</sequence>
<name>A0ACA9K333_9GLOM</name>
<evidence type="ECO:0000313" key="2">
    <source>
        <dbReference type="Proteomes" id="UP000789525"/>
    </source>
</evidence>
<comment type="caution">
    <text evidence="1">The sequence shown here is derived from an EMBL/GenBank/DDBJ whole genome shotgun (WGS) entry which is preliminary data.</text>
</comment>
<protein>
    <submittedName>
        <fullName evidence="1">7102_t:CDS:1</fullName>
    </submittedName>
</protein>
<evidence type="ECO:0000313" key="1">
    <source>
        <dbReference type="EMBL" id="CAG8449069.1"/>
    </source>
</evidence>
<proteinExistence type="predicted"/>
<dbReference type="EMBL" id="CAJVPT010000718">
    <property type="protein sequence ID" value="CAG8449069.1"/>
    <property type="molecule type" value="Genomic_DNA"/>
</dbReference>
<organism evidence="1 2">
    <name type="scientific">Acaulospora colombiana</name>
    <dbReference type="NCBI Taxonomy" id="27376"/>
    <lineage>
        <taxon>Eukaryota</taxon>
        <taxon>Fungi</taxon>
        <taxon>Fungi incertae sedis</taxon>
        <taxon>Mucoromycota</taxon>
        <taxon>Glomeromycotina</taxon>
        <taxon>Glomeromycetes</taxon>
        <taxon>Diversisporales</taxon>
        <taxon>Acaulosporaceae</taxon>
        <taxon>Acaulospora</taxon>
    </lineage>
</organism>
<accession>A0ACA9K333</accession>
<reference evidence="1" key="1">
    <citation type="submission" date="2021-06" db="EMBL/GenBank/DDBJ databases">
        <authorList>
            <person name="Kallberg Y."/>
            <person name="Tangrot J."/>
            <person name="Rosling A."/>
        </authorList>
    </citation>
    <scope>NUCLEOTIDE SEQUENCE</scope>
    <source>
        <strain evidence="1">CL356</strain>
    </source>
</reference>
<dbReference type="Proteomes" id="UP000789525">
    <property type="component" value="Unassembled WGS sequence"/>
</dbReference>
<gene>
    <name evidence="1" type="ORF">ACOLOM_LOCUS673</name>
</gene>
<keyword evidence="2" id="KW-1185">Reference proteome</keyword>